<evidence type="ECO:0000313" key="3">
    <source>
        <dbReference type="Proteomes" id="UP000467700"/>
    </source>
</evidence>
<evidence type="ECO:0000313" key="2">
    <source>
        <dbReference type="EMBL" id="CAA7265146.1"/>
    </source>
</evidence>
<dbReference type="EMBL" id="CACVBS010000047">
    <property type="protein sequence ID" value="CAA7265146.1"/>
    <property type="molecule type" value="Genomic_DNA"/>
</dbReference>
<name>A0A8S0WTF3_CYCAE</name>
<proteinExistence type="predicted"/>
<sequence length="224" mass="25217">MYQLPHKRLASVTSLPSQPLPPKTERKTSEQVPSPKSLLRLIVACSLDKITYAIPELLDPKSEKQVKDAQQKKKYRAVRRLLRKSYNNQSNKACSASPPYLPQGAAAMTDSWQVDYREQSKSYARYADLVQSLSTGKSRMNGELAKKILHIPINLSGSVITQDQEKSFAELLDLSRITRRAFLMDPALDPEVEALGVRERLRRMAPGMSGEKEHFEGYTDIKGA</sequence>
<dbReference type="Proteomes" id="UP000467700">
    <property type="component" value="Unassembled WGS sequence"/>
</dbReference>
<keyword evidence="3" id="KW-1185">Reference proteome</keyword>
<reference evidence="2 3" key="1">
    <citation type="submission" date="2020-01" db="EMBL/GenBank/DDBJ databases">
        <authorList>
            <person name="Gupta K D."/>
        </authorList>
    </citation>
    <scope>NUCLEOTIDE SEQUENCE [LARGE SCALE GENOMIC DNA]</scope>
</reference>
<dbReference type="AlphaFoldDB" id="A0A8S0WTF3"/>
<organism evidence="2 3">
    <name type="scientific">Cyclocybe aegerita</name>
    <name type="common">Black poplar mushroom</name>
    <name type="synonym">Agrocybe aegerita</name>
    <dbReference type="NCBI Taxonomy" id="1973307"/>
    <lineage>
        <taxon>Eukaryota</taxon>
        <taxon>Fungi</taxon>
        <taxon>Dikarya</taxon>
        <taxon>Basidiomycota</taxon>
        <taxon>Agaricomycotina</taxon>
        <taxon>Agaricomycetes</taxon>
        <taxon>Agaricomycetidae</taxon>
        <taxon>Agaricales</taxon>
        <taxon>Agaricineae</taxon>
        <taxon>Bolbitiaceae</taxon>
        <taxon>Cyclocybe</taxon>
    </lineage>
</organism>
<accession>A0A8S0WTF3</accession>
<feature type="region of interest" description="Disordered" evidence="1">
    <location>
        <begin position="1"/>
        <end position="33"/>
    </location>
</feature>
<protein>
    <submittedName>
        <fullName evidence="2">Uncharacterized protein</fullName>
    </submittedName>
</protein>
<comment type="caution">
    <text evidence="2">The sequence shown here is derived from an EMBL/GenBank/DDBJ whole genome shotgun (WGS) entry which is preliminary data.</text>
</comment>
<gene>
    <name evidence="2" type="ORF">AAE3_LOCUS7477</name>
</gene>
<evidence type="ECO:0000256" key="1">
    <source>
        <dbReference type="SAM" id="MobiDB-lite"/>
    </source>
</evidence>